<evidence type="ECO:0000313" key="2">
    <source>
        <dbReference type="EMBL" id="MBB4000668.1"/>
    </source>
</evidence>
<organism evidence="2 3">
    <name type="scientific">Aureimonas pseudogalii</name>
    <dbReference type="NCBI Taxonomy" id="1744844"/>
    <lineage>
        <taxon>Bacteria</taxon>
        <taxon>Pseudomonadati</taxon>
        <taxon>Pseudomonadota</taxon>
        <taxon>Alphaproteobacteria</taxon>
        <taxon>Hyphomicrobiales</taxon>
        <taxon>Aurantimonadaceae</taxon>
        <taxon>Aureimonas</taxon>
    </lineage>
</organism>
<keyword evidence="1" id="KW-0732">Signal</keyword>
<comment type="caution">
    <text evidence="2">The sequence shown here is derived from an EMBL/GenBank/DDBJ whole genome shotgun (WGS) entry which is preliminary data.</text>
</comment>
<keyword evidence="3" id="KW-1185">Reference proteome</keyword>
<feature type="chain" id="PRO_5030780984" description="Auto-transporter adhesin head GIN domain-containing protein" evidence="1">
    <location>
        <begin position="20"/>
        <end position="236"/>
    </location>
</feature>
<evidence type="ECO:0000313" key="3">
    <source>
        <dbReference type="Proteomes" id="UP000542776"/>
    </source>
</evidence>
<dbReference type="RefSeq" id="WP_183202639.1">
    <property type="nucleotide sequence ID" value="NZ_JACIEK010000026.1"/>
</dbReference>
<evidence type="ECO:0008006" key="4">
    <source>
        <dbReference type="Google" id="ProtNLM"/>
    </source>
</evidence>
<dbReference type="EMBL" id="JACIEK010000026">
    <property type="protein sequence ID" value="MBB4000668.1"/>
    <property type="molecule type" value="Genomic_DNA"/>
</dbReference>
<accession>A0A7W6H8Q6</accession>
<evidence type="ECO:0000256" key="1">
    <source>
        <dbReference type="SAM" id="SignalP"/>
    </source>
</evidence>
<sequence length="236" mass="25115">MNARLLAAMLMTIPLLALADEPTQPTGGLDVSGVTAIRIVGEASSIDLTTIEGEPLVATLSGQRTGWFAHWYSSWFYYDCRTSSRMAIEGTTLTVEARPSSWLEPSDCRVELKANVKEGVSVAVEQAASQVRLAGEFSTLALDAKAADFTLEGHAASVRLKGDALRSHLTFARTDGNETIAIAGHSLDTSLRFVPGTQISYEVNATAAMVDSSLPNTVGAKPSIAIQGQYVRAAIR</sequence>
<reference evidence="2 3" key="1">
    <citation type="submission" date="2020-08" db="EMBL/GenBank/DDBJ databases">
        <title>Genomic Encyclopedia of Type Strains, Phase IV (KMG-IV): sequencing the most valuable type-strain genomes for metagenomic binning, comparative biology and taxonomic classification.</title>
        <authorList>
            <person name="Goeker M."/>
        </authorList>
    </citation>
    <scope>NUCLEOTIDE SEQUENCE [LARGE SCALE GENOMIC DNA]</scope>
    <source>
        <strain evidence="2 3">DSM 102238</strain>
    </source>
</reference>
<gene>
    <name evidence="2" type="ORF">GGR04_004548</name>
</gene>
<proteinExistence type="predicted"/>
<feature type="signal peptide" evidence="1">
    <location>
        <begin position="1"/>
        <end position="19"/>
    </location>
</feature>
<name>A0A7W6H8Q6_9HYPH</name>
<dbReference type="AlphaFoldDB" id="A0A7W6H8Q6"/>
<protein>
    <recommendedName>
        <fullName evidence="4">Auto-transporter adhesin head GIN domain-containing protein</fullName>
    </recommendedName>
</protein>
<dbReference type="Proteomes" id="UP000542776">
    <property type="component" value="Unassembled WGS sequence"/>
</dbReference>